<keyword evidence="6" id="KW-1185">Reference proteome</keyword>
<dbReference type="Gene3D" id="1.20.1150.12">
    <property type="entry name" value="Endoplasmic reticulum resident protein 29, C-terminal domain"/>
    <property type="match status" value="1"/>
</dbReference>
<dbReference type="InterPro" id="IPR012883">
    <property type="entry name" value="ERp29_N"/>
</dbReference>
<dbReference type="InterPro" id="IPR036356">
    <property type="entry name" value="ERp29_C_sf"/>
</dbReference>
<dbReference type="SUPFAM" id="SSF47933">
    <property type="entry name" value="ERP29 C domain-like"/>
    <property type="match status" value="1"/>
</dbReference>
<evidence type="ECO:0000313" key="6">
    <source>
        <dbReference type="Proteomes" id="UP001515480"/>
    </source>
</evidence>
<keyword evidence="2" id="KW-0732">Signal</keyword>
<proteinExistence type="predicted"/>
<dbReference type="GO" id="GO:0005788">
    <property type="term" value="C:endoplasmic reticulum lumen"/>
    <property type="evidence" value="ECO:0007669"/>
    <property type="project" value="InterPro"/>
</dbReference>
<feature type="signal peptide" evidence="2">
    <location>
        <begin position="1"/>
        <end position="22"/>
    </location>
</feature>
<evidence type="ECO:0000256" key="2">
    <source>
        <dbReference type="SAM" id="SignalP"/>
    </source>
</evidence>
<dbReference type="Proteomes" id="UP001515480">
    <property type="component" value="Unassembled WGS sequence"/>
</dbReference>
<name>A0AB34JZJ9_PRYPA</name>
<dbReference type="InterPro" id="IPR016855">
    <property type="entry name" value="ERp29"/>
</dbReference>
<reference evidence="5 6" key="1">
    <citation type="journal article" date="2024" name="Science">
        <title>Giant polyketide synthase enzymes in the biosynthesis of giant marine polyether toxins.</title>
        <authorList>
            <person name="Fallon T.R."/>
            <person name="Shende V.V."/>
            <person name="Wierzbicki I.H."/>
            <person name="Pendleton A.L."/>
            <person name="Watervoot N.F."/>
            <person name="Auber R.P."/>
            <person name="Gonzalez D.J."/>
            <person name="Wisecaver J.H."/>
            <person name="Moore B.S."/>
        </authorList>
    </citation>
    <scope>NUCLEOTIDE SEQUENCE [LARGE SCALE GENOMIC DNA]</scope>
    <source>
        <strain evidence="5 6">12B1</strain>
    </source>
</reference>
<keyword evidence="1" id="KW-0256">Endoplasmic reticulum</keyword>
<evidence type="ECO:0008006" key="7">
    <source>
        <dbReference type="Google" id="ProtNLM"/>
    </source>
</evidence>
<evidence type="ECO:0000313" key="5">
    <source>
        <dbReference type="EMBL" id="KAL1527134.1"/>
    </source>
</evidence>
<dbReference type="InterPro" id="IPR011679">
    <property type="entry name" value="ERp29_C"/>
</dbReference>
<sequence length="244" mass="27090">MAPLRLPLRLAPLLALATHASAYTDRGILKLDNTTFDRLVDGSRHIFVRFDKEYSYGEEHDAWKDFARTVGESSADVLVADVGVSEYGDKDNSDLAERYGIKSEDFPQYRFWAKGSPYSSDPIVFTGLKKKDDFLRFIQDKAGAWIGLAGQVKAMDDIAKEFAGASDKGLLVKKAEAAAKEVDPKDADSAKYYVKVMTKAAADDTFLTKETARLKKMMEDGSVKPTKKEQFGRRLNMLSSFGSS</sequence>
<dbReference type="Pfam" id="PF07912">
    <property type="entry name" value="ERp29_N"/>
    <property type="match status" value="1"/>
</dbReference>
<dbReference type="SUPFAM" id="SSF52833">
    <property type="entry name" value="Thioredoxin-like"/>
    <property type="match status" value="1"/>
</dbReference>
<dbReference type="Pfam" id="PF07749">
    <property type="entry name" value="ERp29"/>
    <property type="match status" value="1"/>
</dbReference>
<feature type="domain" description="ERp29 N-terminal" evidence="4">
    <location>
        <begin position="24"/>
        <end position="148"/>
    </location>
</feature>
<dbReference type="Gene3D" id="3.40.30.10">
    <property type="entry name" value="Glutaredoxin"/>
    <property type="match status" value="1"/>
</dbReference>
<dbReference type="EMBL" id="JBGBPQ010000003">
    <property type="protein sequence ID" value="KAL1527134.1"/>
    <property type="molecule type" value="Genomic_DNA"/>
</dbReference>
<dbReference type="AlphaFoldDB" id="A0AB34JZJ9"/>
<dbReference type="CDD" id="cd00238">
    <property type="entry name" value="ERp29c"/>
    <property type="match status" value="1"/>
</dbReference>
<evidence type="ECO:0000259" key="3">
    <source>
        <dbReference type="Pfam" id="PF07749"/>
    </source>
</evidence>
<feature type="chain" id="PRO_5044324079" description="Endoplasmic reticulum resident protein 29" evidence="2">
    <location>
        <begin position="23"/>
        <end position="244"/>
    </location>
</feature>
<dbReference type="PANTHER" id="PTHR12211:SF0">
    <property type="entry name" value="ENDOPLASMIC RETICULUM RESIDENT PROTEIN 29"/>
    <property type="match status" value="1"/>
</dbReference>
<evidence type="ECO:0000256" key="1">
    <source>
        <dbReference type="ARBA" id="ARBA00022824"/>
    </source>
</evidence>
<feature type="domain" description="Endoplasmic reticulum resident protein 29 C-terminal" evidence="3">
    <location>
        <begin position="150"/>
        <end position="241"/>
    </location>
</feature>
<dbReference type="PANTHER" id="PTHR12211">
    <property type="entry name" value="ENDOPLASMIC RETICULUM PROTEIN ERP29"/>
    <property type="match status" value="1"/>
</dbReference>
<gene>
    <name evidence="5" type="ORF">AB1Y20_015816</name>
</gene>
<dbReference type="InterPro" id="IPR036249">
    <property type="entry name" value="Thioredoxin-like_sf"/>
</dbReference>
<accession>A0AB34JZJ9</accession>
<protein>
    <recommendedName>
        <fullName evidence="7">Endoplasmic reticulum resident protein 29</fullName>
    </recommendedName>
</protein>
<organism evidence="5 6">
    <name type="scientific">Prymnesium parvum</name>
    <name type="common">Toxic golden alga</name>
    <dbReference type="NCBI Taxonomy" id="97485"/>
    <lineage>
        <taxon>Eukaryota</taxon>
        <taxon>Haptista</taxon>
        <taxon>Haptophyta</taxon>
        <taxon>Prymnesiophyceae</taxon>
        <taxon>Prymnesiales</taxon>
        <taxon>Prymnesiaceae</taxon>
        <taxon>Prymnesium</taxon>
    </lineage>
</organism>
<evidence type="ECO:0000259" key="4">
    <source>
        <dbReference type="Pfam" id="PF07912"/>
    </source>
</evidence>
<comment type="caution">
    <text evidence="5">The sequence shown here is derived from an EMBL/GenBank/DDBJ whole genome shotgun (WGS) entry which is preliminary data.</text>
</comment>
<dbReference type="GO" id="GO:0009306">
    <property type="term" value="P:protein secretion"/>
    <property type="evidence" value="ECO:0007669"/>
    <property type="project" value="InterPro"/>
</dbReference>